<dbReference type="GeneID" id="61925268"/>
<sequence>MKTGKRKYAMSAAFAAFLALSAVSPIAAAYEDNDVDYQFHILKQQQNSRKTGRYCGTADVNNAWKVWMKRSEEGAWTYTTYWLEHYNGDNVAPSHSIRVEDGPQYYNTYSSASRSTVYLTAENNNKNDTDYFVSGVWDEETGKRYYP</sequence>
<name>A0AAP9MEG9_CLOIN</name>
<dbReference type="EMBL" id="CP048838">
    <property type="protein sequence ID" value="QJA02187.1"/>
    <property type="molecule type" value="Genomic_DNA"/>
</dbReference>
<gene>
    <name evidence="2" type="ORF">G4D54_06985</name>
</gene>
<reference evidence="2 3" key="1">
    <citation type="submission" date="2020-02" db="EMBL/GenBank/DDBJ databases">
        <authorList>
            <person name="Kociolek L.K."/>
            <person name="Ozer E.A."/>
        </authorList>
    </citation>
    <scope>NUCLEOTIDE SEQUENCE [LARGE SCALE GENOMIC DNA]</scope>
    <source>
        <strain evidence="2 3">ATCC 14501</strain>
    </source>
</reference>
<proteinExistence type="predicted"/>
<dbReference type="Proteomes" id="UP000503330">
    <property type="component" value="Chromosome"/>
</dbReference>
<organism evidence="2 3">
    <name type="scientific">Clostridium innocuum</name>
    <dbReference type="NCBI Taxonomy" id="1522"/>
    <lineage>
        <taxon>Bacteria</taxon>
        <taxon>Bacillati</taxon>
        <taxon>Bacillota</taxon>
        <taxon>Clostridia</taxon>
        <taxon>Eubacteriales</taxon>
        <taxon>Clostridiaceae</taxon>
        <taxon>Clostridium</taxon>
    </lineage>
</organism>
<accession>A0AAP9MEG9</accession>
<evidence type="ECO:0000313" key="3">
    <source>
        <dbReference type="Proteomes" id="UP000503330"/>
    </source>
</evidence>
<keyword evidence="1" id="KW-0732">Signal</keyword>
<feature type="chain" id="PRO_5042837138" evidence="1">
    <location>
        <begin position="30"/>
        <end position="147"/>
    </location>
</feature>
<feature type="signal peptide" evidence="1">
    <location>
        <begin position="1"/>
        <end position="29"/>
    </location>
</feature>
<protein>
    <submittedName>
        <fullName evidence="2">DUF2712 domain-containing protein</fullName>
    </submittedName>
</protein>
<dbReference type="InterPro" id="IPR020208">
    <property type="entry name" value="DUF2712"/>
</dbReference>
<dbReference type="AlphaFoldDB" id="A0AAP9MEG9"/>
<evidence type="ECO:0000256" key="1">
    <source>
        <dbReference type="SAM" id="SignalP"/>
    </source>
</evidence>
<dbReference type="RefSeq" id="WP_002608281.1">
    <property type="nucleotide sequence ID" value="NZ_BAAACC010000019.1"/>
</dbReference>
<dbReference type="Pfam" id="PF10916">
    <property type="entry name" value="DUF2712"/>
    <property type="match status" value="1"/>
</dbReference>
<evidence type="ECO:0000313" key="2">
    <source>
        <dbReference type="EMBL" id="QJA02187.1"/>
    </source>
</evidence>